<keyword evidence="3" id="KW-1185">Reference proteome</keyword>
<dbReference type="Pfam" id="PF00882">
    <property type="entry name" value="Zn_dep_PLPC"/>
    <property type="match status" value="1"/>
</dbReference>
<evidence type="ECO:0000259" key="1">
    <source>
        <dbReference type="Pfam" id="PF00882"/>
    </source>
</evidence>
<dbReference type="AlphaFoldDB" id="A0A1W1XPE5"/>
<proteinExistence type="predicted"/>
<dbReference type="Proteomes" id="UP000192783">
    <property type="component" value="Unassembled WGS sequence"/>
</dbReference>
<name>A0A1W1XPE5_9BACT</name>
<evidence type="ECO:0000313" key="3">
    <source>
        <dbReference type="Proteomes" id="UP000192783"/>
    </source>
</evidence>
<protein>
    <submittedName>
        <fullName evidence="2">Zinc dependent phospholipase C</fullName>
    </submittedName>
</protein>
<reference evidence="2 3" key="1">
    <citation type="submission" date="2017-04" db="EMBL/GenBank/DDBJ databases">
        <authorList>
            <person name="Afonso C.L."/>
            <person name="Miller P.J."/>
            <person name="Scott M.A."/>
            <person name="Spackman E."/>
            <person name="Goraichik I."/>
            <person name="Dimitrov K.M."/>
            <person name="Suarez D.L."/>
            <person name="Swayne D.E."/>
        </authorList>
    </citation>
    <scope>NUCLEOTIDE SEQUENCE [LARGE SCALE GENOMIC DNA]</scope>
    <source>
        <strain evidence="2 3">DSM 13146</strain>
    </source>
</reference>
<dbReference type="EMBL" id="FWXF01000014">
    <property type="protein sequence ID" value="SMC25747.1"/>
    <property type="molecule type" value="Genomic_DNA"/>
</dbReference>
<organism evidence="2 3">
    <name type="scientific">Desulfacinum hydrothermale DSM 13146</name>
    <dbReference type="NCBI Taxonomy" id="1121390"/>
    <lineage>
        <taxon>Bacteria</taxon>
        <taxon>Pseudomonadati</taxon>
        <taxon>Thermodesulfobacteriota</taxon>
        <taxon>Syntrophobacteria</taxon>
        <taxon>Syntrophobacterales</taxon>
        <taxon>Syntrophobacteraceae</taxon>
        <taxon>Desulfacinum</taxon>
    </lineage>
</organism>
<sequence length="281" mass="32254">MPKERFHMLLAREAAGLLNAGQDARYFPLDRVSFLLGAVMPDTLFYDIPRFTLSRVGRRLHRYQGEAGAQVCRNLLRQSQAKGDRSYASWLMGFMSHLLADAYWHGLVAYYSEPPFGPCRYYRLKPKSCHLWLEGQLEAQWIPLVGPEDGFCRLLDGVRHGLWRTHPAPRYFRRLLQVALPRHVPAERGVRRCLYWQATLLRFFSDSRTDRLHEVLLSSRWGRYLGSLVVPREACLAELMARVPPRPAPNGLPPFDGRLLARSVAELAHAFAHVVREIAPA</sequence>
<feature type="domain" description="Phospholipase C/D" evidence="1">
    <location>
        <begin position="7"/>
        <end position="112"/>
    </location>
</feature>
<accession>A0A1W1XPE5</accession>
<evidence type="ECO:0000313" key="2">
    <source>
        <dbReference type="EMBL" id="SMC25747.1"/>
    </source>
</evidence>
<gene>
    <name evidence="2" type="ORF">SAMN02746041_02422</name>
</gene>
<dbReference type="InterPro" id="IPR029002">
    <property type="entry name" value="PLPC/GPLD1"/>
</dbReference>
<dbReference type="OrthoDB" id="9810528at2"/>
<dbReference type="RefSeq" id="WP_084058145.1">
    <property type="nucleotide sequence ID" value="NZ_FWXF01000014.1"/>
</dbReference>